<sequence length="151" mass="17715">MMLNKNTSNKKKYIIICVIVVIVGIVVYGVYKHKKSETLELPPYTEEYKGEANLVDVEGFMFSELYNSSKDKTYYRFKINQDNKESVDIEVTDLDCTTNYADNTDVDYKDKLGKVYFFERTYKLSDSETIKRNVYKVYVLKDKVKEVSIND</sequence>
<comment type="subcellular location">
    <subcellularLocation>
        <location evidence="1">Virion membrane</location>
        <topology evidence="1">Single-pass membrane protein</topology>
    </subcellularLocation>
</comment>
<evidence type="ECO:0000256" key="4">
    <source>
        <dbReference type="ARBA" id="ARBA00022989"/>
    </source>
</evidence>
<organism evidence="7 8">
    <name type="scientific">Clostridium cibarium</name>
    <dbReference type="NCBI Taxonomy" id="2762247"/>
    <lineage>
        <taxon>Bacteria</taxon>
        <taxon>Bacillati</taxon>
        <taxon>Bacillota</taxon>
        <taxon>Clostridia</taxon>
        <taxon>Eubacteriales</taxon>
        <taxon>Clostridiaceae</taxon>
        <taxon>Clostridium</taxon>
    </lineage>
</organism>
<evidence type="ECO:0000256" key="6">
    <source>
        <dbReference type="SAM" id="Phobius"/>
    </source>
</evidence>
<keyword evidence="4 6" id="KW-1133">Transmembrane helix</keyword>
<evidence type="ECO:0008006" key="9">
    <source>
        <dbReference type="Google" id="ProtNLM"/>
    </source>
</evidence>
<keyword evidence="5 6" id="KW-0472">Membrane</keyword>
<dbReference type="RefSeq" id="WP_191768008.1">
    <property type="nucleotide sequence ID" value="NZ_JACSRA010000009.1"/>
</dbReference>
<name>A0ABR8PSL5_9CLOT</name>
<feature type="transmembrane region" description="Helical" evidence="6">
    <location>
        <begin position="12"/>
        <end position="31"/>
    </location>
</feature>
<evidence type="ECO:0000256" key="1">
    <source>
        <dbReference type="ARBA" id="ARBA00004381"/>
    </source>
</evidence>
<evidence type="ECO:0000256" key="3">
    <source>
        <dbReference type="ARBA" id="ARBA00022921"/>
    </source>
</evidence>
<keyword evidence="3" id="KW-0426">Late protein</keyword>
<keyword evidence="2 6" id="KW-0812">Transmembrane</keyword>
<dbReference type="Proteomes" id="UP000627781">
    <property type="component" value="Unassembled WGS sequence"/>
</dbReference>
<evidence type="ECO:0000256" key="5">
    <source>
        <dbReference type="ARBA" id="ARBA00023136"/>
    </source>
</evidence>
<accession>A0ABR8PSL5</accession>
<evidence type="ECO:0000313" key="8">
    <source>
        <dbReference type="Proteomes" id="UP000627781"/>
    </source>
</evidence>
<evidence type="ECO:0000313" key="7">
    <source>
        <dbReference type="EMBL" id="MBD7911138.1"/>
    </source>
</evidence>
<reference evidence="7 8" key="1">
    <citation type="submission" date="2020-08" db="EMBL/GenBank/DDBJ databases">
        <title>A Genomic Blueprint of the Chicken Gut Microbiome.</title>
        <authorList>
            <person name="Gilroy R."/>
            <person name="Ravi A."/>
            <person name="Getino M."/>
            <person name="Pursley I."/>
            <person name="Horton D.L."/>
            <person name="Alikhan N.-F."/>
            <person name="Baker D."/>
            <person name="Gharbi K."/>
            <person name="Hall N."/>
            <person name="Watson M."/>
            <person name="Adriaenssens E.M."/>
            <person name="Foster-Nyarko E."/>
            <person name="Jarju S."/>
            <person name="Secka A."/>
            <person name="Antonio M."/>
            <person name="Oren A."/>
            <person name="Chaudhuri R."/>
            <person name="La Ragione R.M."/>
            <person name="Hildebrand F."/>
            <person name="Pallen M.J."/>
        </authorList>
    </citation>
    <scope>NUCLEOTIDE SEQUENCE [LARGE SCALE GENOMIC DNA]</scope>
    <source>
        <strain evidence="7 8">Sa3CVN1</strain>
    </source>
</reference>
<dbReference type="Pfam" id="PF05961">
    <property type="entry name" value="Chordopox_A13L"/>
    <property type="match status" value="1"/>
</dbReference>
<gene>
    <name evidence="7" type="ORF">H9661_07195</name>
</gene>
<comment type="caution">
    <text evidence="7">The sequence shown here is derived from an EMBL/GenBank/DDBJ whole genome shotgun (WGS) entry which is preliminary data.</text>
</comment>
<evidence type="ECO:0000256" key="2">
    <source>
        <dbReference type="ARBA" id="ARBA00022692"/>
    </source>
</evidence>
<dbReference type="InterPro" id="IPR009236">
    <property type="entry name" value="Chordopox_A13L"/>
</dbReference>
<keyword evidence="8" id="KW-1185">Reference proteome</keyword>
<proteinExistence type="predicted"/>
<protein>
    <recommendedName>
        <fullName evidence="9">Lipoprotein</fullName>
    </recommendedName>
</protein>
<dbReference type="EMBL" id="JACSRA010000009">
    <property type="protein sequence ID" value="MBD7911138.1"/>
    <property type="molecule type" value="Genomic_DNA"/>
</dbReference>